<dbReference type="InterPro" id="IPR001810">
    <property type="entry name" value="F-box_dom"/>
</dbReference>
<dbReference type="PANTHER" id="PTHR35546">
    <property type="entry name" value="F-BOX PROTEIN INTERACTION DOMAIN PROTEIN-RELATED"/>
    <property type="match status" value="1"/>
</dbReference>
<dbReference type="InParanoid" id="A0A1Z5S4Z1"/>
<evidence type="ECO:0000259" key="1">
    <source>
        <dbReference type="SMART" id="SM00256"/>
    </source>
</evidence>
<evidence type="ECO:0000313" key="2">
    <source>
        <dbReference type="EMBL" id="OQU91017.1"/>
    </source>
</evidence>
<dbReference type="AlphaFoldDB" id="A0A1Z5S4Z1"/>
<feature type="domain" description="F-box" evidence="1">
    <location>
        <begin position="19"/>
        <end position="59"/>
    </location>
</feature>
<keyword evidence="3" id="KW-1185">Reference proteome</keyword>
<accession>A0A1Z5S4Z1</accession>
<protein>
    <recommendedName>
        <fullName evidence="1">F-box domain-containing protein</fullName>
    </recommendedName>
</protein>
<organism evidence="2 3">
    <name type="scientific">Sorghum bicolor</name>
    <name type="common">Sorghum</name>
    <name type="synonym">Sorghum vulgare</name>
    <dbReference type="NCBI Taxonomy" id="4558"/>
    <lineage>
        <taxon>Eukaryota</taxon>
        <taxon>Viridiplantae</taxon>
        <taxon>Streptophyta</taxon>
        <taxon>Embryophyta</taxon>
        <taxon>Tracheophyta</taxon>
        <taxon>Spermatophyta</taxon>
        <taxon>Magnoliopsida</taxon>
        <taxon>Liliopsida</taxon>
        <taxon>Poales</taxon>
        <taxon>Poaceae</taxon>
        <taxon>PACMAD clade</taxon>
        <taxon>Panicoideae</taxon>
        <taxon>Andropogonodae</taxon>
        <taxon>Andropogoneae</taxon>
        <taxon>Sorghinae</taxon>
        <taxon>Sorghum</taxon>
    </lineage>
</organism>
<dbReference type="Gene3D" id="1.20.1280.50">
    <property type="match status" value="1"/>
</dbReference>
<sequence length="106" mass="12348">MDCPNLKRGAAAAVPVPCLAEDAILEILERAPVRSIHRFKCVSQRWCDLISDPVHRKRFPQALEGFFRTPQRRRWRLFPREIHQSAGDHRAPFQPFHLLPDEAARE</sequence>
<dbReference type="Pfam" id="PF00646">
    <property type="entry name" value="F-box"/>
    <property type="match status" value="1"/>
</dbReference>
<reference evidence="3" key="2">
    <citation type="journal article" date="2018" name="Plant J.">
        <title>The Sorghum bicolor reference genome: improved assembly, gene annotations, a transcriptome atlas, and signatures of genome organization.</title>
        <authorList>
            <person name="McCormick R.F."/>
            <person name="Truong S.K."/>
            <person name="Sreedasyam A."/>
            <person name="Jenkins J."/>
            <person name="Shu S."/>
            <person name="Sims D."/>
            <person name="Kennedy M."/>
            <person name="Amirebrahimi M."/>
            <person name="Weers B.D."/>
            <person name="McKinley B."/>
            <person name="Mattison A."/>
            <person name="Morishige D.T."/>
            <person name="Grimwood J."/>
            <person name="Schmutz J."/>
            <person name="Mullet J.E."/>
        </authorList>
    </citation>
    <scope>NUCLEOTIDE SEQUENCE [LARGE SCALE GENOMIC DNA]</scope>
    <source>
        <strain evidence="3">cv. BTx623</strain>
    </source>
</reference>
<proteinExistence type="predicted"/>
<dbReference type="SUPFAM" id="SSF81383">
    <property type="entry name" value="F-box domain"/>
    <property type="match status" value="1"/>
</dbReference>
<dbReference type="Proteomes" id="UP000000768">
    <property type="component" value="Chromosome 1"/>
</dbReference>
<evidence type="ECO:0000313" key="3">
    <source>
        <dbReference type="Proteomes" id="UP000000768"/>
    </source>
</evidence>
<name>A0A1Z5S4Z1_SORBI</name>
<dbReference type="InterPro" id="IPR055290">
    <property type="entry name" value="At3g26010-like"/>
</dbReference>
<reference evidence="2 3" key="1">
    <citation type="journal article" date="2009" name="Nature">
        <title>The Sorghum bicolor genome and the diversification of grasses.</title>
        <authorList>
            <person name="Paterson A.H."/>
            <person name="Bowers J.E."/>
            <person name="Bruggmann R."/>
            <person name="Dubchak I."/>
            <person name="Grimwood J."/>
            <person name="Gundlach H."/>
            <person name="Haberer G."/>
            <person name="Hellsten U."/>
            <person name="Mitros T."/>
            <person name="Poliakov A."/>
            <person name="Schmutz J."/>
            <person name="Spannagl M."/>
            <person name="Tang H."/>
            <person name="Wang X."/>
            <person name="Wicker T."/>
            <person name="Bharti A.K."/>
            <person name="Chapman J."/>
            <person name="Feltus F.A."/>
            <person name="Gowik U."/>
            <person name="Grigoriev I.V."/>
            <person name="Lyons E."/>
            <person name="Maher C.A."/>
            <person name="Martis M."/>
            <person name="Narechania A."/>
            <person name="Otillar R.P."/>
            <person name="Penning B.W."/>
            <person name="Salamov A.A."/>
            <person name="Wang Y."/>
            <person name="Zhang L."/>
            <person name="Carpita N.C."/>
            <person name="Freeling M."/>
            <person name="Gingle A.R."/>
            <person name="Hash C.T."/>
            <person name="Keller B."/>
            <person name="Klein P."/>
            <person name="Kresovich S."/>
            <person name="McCann M.C."/>
            <person name="Ming R."/>
            <person name="Peterson D.G."/>
            <person name="Mehboob-ur-Rahman"/>
            <person name="Ware D."/>
            <person name="Westhoff P."/>
            <person name="Mayer K.F."/>
            <person name="Messing J."/>
            <person name="Rokhsar D.S."/>
        </authorList>
    </citation>
    <scope>NUCLEOTIDE SEQUENCE [LARGE SCALE GENOMIC DNA]</scope>
    <source>
        <strain evidence="3">cv. BTx623</strain>
    </source>
</reference>
<dbReference type="InterPro" id="IPR036047">
    <property type="entry name" value="F-box-like_dom_sf"/>
</dbReference>
<gene>
    <name evidence="2" type="ORF">SORBI_3001G095432</name>
</gene>
<dbReference type="PANTHER" id="PTHR35546:SF130">
    <property type="entry name" value="EXPRESSED PROTEIN"/>
    <property type="match status" value="1"/>
</dbReference>
<dbReference type="SMART" id="SM00256">
    <property type="entry name" value="FBOX"/>
    <property type="match status" value="1"/>
</dbReference>
<dbReference type="Gramene" id="OQU91017">
    <property type="protein sequence ID" value="OQU91017"/>
    <property type="gene ID" value="SORBI_3001G095432"/>
</dbReference>
<dbReference type="EMBL" id="CM000760">
    <property type="protein sequence ID" value="OQU91017.1"/>
    <property type="molecule type" value="Genomic_DNA"/>
</dbReference>